<dbReference type="STRING" id="1618364.UX86_C0020G0005"/>
<sequence length="59" mass="6526">MANREFENIMAADNIGPTGPTIEPKWQPLNLKKDKVKESNGKNKENAVVTGKPKVYAQS</sequence>
<protein>
    <submittedName>
        <fullName evidence="2">Uncharacterized protein</fullName>
    </submittedName>
</protein>
<organism evidence="2 3">
    <name type="scientific">Candidatus Amesbacteria bacterium GW2011_GWC1_47_15</name>
    <dbReference type="NCBI Taxonomy" id="1618364"/>
    <lineage>
        <taxon>Bacteria</taxon>
        <taxon>Candidatus Amesiibacteriota</taxon>
    </lineage>
</organism>
<comment type="caution">
    <text evidence="2">The sequence shown here is derived from an EMBL/GenBank/DDBJ whole genome shotgun (WGS) entry which is preliminary data.</text>
</comment>
<feature type="compositionally biased region" description="Basic and acidic residues" evidence="1">
    <location>
        <begin position="31"/>
        <end position="45"/>
    </location>
</feature>
<dbReference type="AlphaFoldDB" id="A0A0G1S2A2"/>
<feature type="region of interest" description="Disordered" evidence="1">
    <location>
        <begin position="1"/>
        <end position="59"/>
    </location>
</feature>
<dbReference type="Proteomes" id="UP000034502">
    <property type="component" value="Unassembled WGS sequence"/>
</dbReference>
<reference evidence="2 3" key="1">
    <citation type="journal article" date="2015" name="Nature">
        <title>rRNA introns, odd ribosomes, and small enigmatic genomes across a large radiation of phyla.</title>
        <authorList>
            <person name="Brown C.T."/>
            <person name="Hug L.A."/>
            <person name="Thomas B.C."/>
            <person name="Sharon I."/>
            <person name="Castelle C.J."/>
            <person name="Singh A."/>
            <person name="Wilkins M.J."/>
            <person name="Williams K.H."/>
            <person name="Banfield J.F."/>
        </authorList>
    </citation>
    <scope>NUCLEOTIDE SEQUENCE [LARGE SCALE GENOMIC DNA]</scope>
</reference>
<evidence type="ECO:0000256" key="1">
    <source>
        <dbReference type="SAM" id="MobiDB-lite"/>
    </source>
</evidence>
<dbReference type="EMBL" id="LCNU01000020">
    <property type="protein sequence ID" value="KKU63614.1"/>
    <property type="molecule type" value="Genomic_DNA"/>
</dbReference>
<gene>
    <name evidence="2" type="ORF">UX86_C0020G0005</name>
</gene>
<proteinExistence type="predicted"/>
<accession>A0A0G1S2A2</accession>
<name>A0A0G1S2A2_9BACT</name>
<evidence type="ECO:0000313" key="3">
    <source>
        <dbReference type="Proteomes" id="UP000034502"/>
    </source>
</evidence>
<evidence type="ECO:0000313" key="2">
    <source>
        <dbReference type="EMBL" id="KKU63614.1"/>
    </source>
</evidence>